<dbReference type="GeneID" id="91543094"/>
<proteinExistence type="predicted"/>
<evidence type="ECO:0000256" key="3">
    <source>
        <dbReference type="ARBA" id="ARBA00023012"/>
    </source>
</evidence>
<dbReference type="RefSeq" id="WP_326752396.1">
    <property type="nucleotide sequence ID" value="NZ_CP109134.1"/>
</dbReference>
<evidence type="ECO:0000259" key="6">
    <source>
        <dbReference type="Pfam" id="PF07730"/>
    </source>
</evidence>
<feature type="region of interest" description="Disordered" evidence="4">
    <location>
        <begin position="420"/>
        <end position="454"/>
    </location>
</feature>
<evidence type="ECO:0000313" key="8">
    <source>
        <dbReference type="Proteomes" id="UP001335325"/>
    </source>
</evidence>
<organism evidence="7 8">
    <name type="scientific">Streptomyces hirsutus</name>
    <dbReference type="NCBI Taxonomy" id="35620"/>
    <lineage>
        <taxon>Bacteria</taxon>
        <taxon>Bacillati</taxon>
        <taxon>Actinomycetota</taxon>
        <taxon>Actinomycetes</taxon>
        <taxon>Kitasatosporales</taxon>
        <taxon>Streptomycetaceae</taxon>
        <taxon>Streptomyces</taxon>
    </lineage>
</organism>
<keyword evidence="2 7" id="KW-0418">Kinase</keyword>
<keyword evidence="5" id="KW-0812">Transmembrane</keyword>
<feature type="transmembrane region" description="Helical" evidence="5">
    <location>
        <begin position="63"/>
        <end position="82"/>
    </location>
</feature>
<feature type="transmembrane region" description="Helical" evidence="5">
    <location>
        <begin position="94"/>
        <end position="112"/>
    </location>
</feature>
<keyword evidence="1" id="KW-0808">Transferase</keyword>
<keyword evidence="3" id="KW-0902">Two-component regulatory system</keyword>
<feature type="compositionally biased region" description="Low complexity" evidence="4">
    <location>
        <begin position="27"/>
        <end position="41"/>
    </location>
</feature>
<dbReference type="InterPro" id="IPR011712">
    <property type="entry name" value="Sig_transdc_His_kin_sub3_dim/P"/>
</dbReference>
<feature type="region of interest" description="Disordered" evidence="4">
    <location>
        <begin position="1"/>
        <end position="54"/>
    </location>
</feature>
<evidence type="ECO:0000256" key="5">
    <source>
        <dbReference type="SAM" id="Phobius"/>
    </source>
</evidence>
<dbReference type="PANTHER" id="PTHR24421:SF63">
    <property type="entry name" value="SENSOR HISTIDINE KINASE DESK"/>
    <property type="match status" value="1"/>
</dbReference>
<keyword evidence="8" id="KW-1185">Reference proteome</keyword>
<sequence>MAGRFRTSDNDLRRDEESAEGTRPDPEGGQPPAVAAVAGRAPGPGPGPGWHRTGARDLLAPRLAQGISAVVFAGYGIVTLLNVQNEVPGTRARIVCTGAVVVLYAVQLLLISPGTLKWSARRKTATLGVQAALTLVPVLWVGGVWGSMAGPLAGSILLLLPGRIAWPCYALVPLTMLTWSLAEGVTALEAGYYTISTALTGLVIYGLTRLTDLVREVHDARAEMARMAVTQERLRFARDLHDLLGYSLSAITLKSELIHRLVPVNPERARDEVASVLGVARQALADVRLVASGYRDMSLEAEAASVAEVMAAADVDVEVDIRCGRLHPLVDTVLATALREGVTNILRHSKVESCTVTAVVTGDTVRLDLVNDGVAAPDRSLAQDRGSGLGNLSARLGAIGGELTAGVVEGGRYRLTAVAPVRPPTGADTSPCPRVDEAADGAADRIGEVDRPAV</sequence>
<dbReference type="Gene3D" id="1.20.5.1930">
    <property type="match status" value="1"/>
</dbReference>
<feature type="domain" description="Signal transduction histidine kinase subgroup 3 dimerisation and phosphoacceptor" evidence="6">
    <location>
        <begin position="232"/>
        <end position="297"/>
    </location>
</feature>
<feature type="compositionally biased region" description="Basic and acidic residues" evidence="4">
    <location>
        <begin position="434"/>
        <end position="454"/>
    </location>
</feature>
<keyword evidence="5" id="KW-0472">Membrane</keyword>
<gene>
    <name evidence="7" type="ORF">OIE73_10950</name>
</gene>
<dbReference type="EMBL" id="CP109134">
    <property type="protein sequence ID" value="WSD06241.1"/>
    <property type="molecule type" value="Genomic_DNA"/>
</dbReference>
<dbReference type="Gene3D" id="3.30.565.10">
    <property type="entry name" value="Histidine kinase-like ATPase, C-terminal domain"/>
    <property type="match status" value="1"/>
</dbReference>
<dbReference type="PANTHER" id="PTHR24421">
    <property type="entry name" value="NITRATE/NITRITE SENSOR PROTEIN NARX-RELATED"/>
    <property type="match status" value="1"/>
</dbReference>
<evidence type="ECO:0000256" key="2">
    <source>
        <dbReference type="ARBA" id="ARBA00022777"/>
    </source>
</evidence>
<dbReference type="InterPro" id="IPR036890">
    <property type="entry name" value="HATPase_C_sf"/>
</dbReference>
<evidence type="ECO:0000313" key="7">
    <source>
        <dbReference type="EMBL" id="WSD06241.1"/>
    </source>
</evidence>
<dbReference type="Proteomes" id="UP001335325">
    <property type="component" value="Chromosome"/>
</dbReference>
<evidence type="ECO:0000256" key="1">
    <source>
        <dbReference type="ARBA" id="ARBA00022679"/>
    </source>
</evidence>
<name>A0ABZ1GJA5_9ACTN</name>
<dbReference type="CDD" id="cd16917">
    <property type="entry name" value="HATPase_UhpB-NarQ-NarX-like"/>
    <property type="match status" value="1"/>
</dbReference>
<keyword evidence="5" id="KW-1133">Transmembrane helix</keyword>
<protein>
    <submittedName>
        <fullName evidence="7">Histidine kinase</fullName>
    </submittedName>
</protein>
<dbReference type="Pfam" id="PF07730">
    <property type="entry name" value="HisKA_3"/>
    <property type="match status" value="1"/>
</dbReference>
<evidence type="ECO:0000256" key="4">
    <source>
        <dbReference type="SAM" id="MobiDB-lite"/>
    </source>
</evidence>
<accession>A0ABZ1GJA5</accession>
<reference evidence="7 8" key="1">
    <citation type="submission" date="2022-10" db="EMBL/GenBank/DDBJ databases">
        <title>The complete genomes of actinobacterial strains from the NBC collection.</title>
        <authorList>
            <person name="Joergensen T.S."/>
            <person name="Alvarez Arevalo M."/>
            <person name="Sterndorff E.B."/>
            <person name="Faurdal D."/>
            <person name="Vuksanovic O."/>
            <person name="Mourched A.-S."/>
            <person name="Charusanti P."/>
            <person name="Shaw S."/>
            <person name="Blin K."/>
            <person name="Weber T."/>
        </authorList>
    </citation>
    <scope>NUCLEOTIDE SEQUENCE [LARGE SCALE GENOMIC DNA]</scope>
    <source>
        <strain evidence="7 8">NBC 01753</strain>
    </source>
</reference>
<dbReference type="InterPro" id="IPR050482">
    <property type="entry name" value="Sensor_HK_TwoCompSys"/>
</dbReference>
<dbReference type="SUPFAM" id="SSF55874">
    <property type="entry name" value="ATPase domain of HSP90 chaperone/DNA topoisomerase II/histidine kinase"/>
    <property type="match status" value="1"/>
</dbReference>
<feature type="transmembrane region" description="Helical" evidence="5">
    <location>
        <begin position="124"/>
        <end position="145"/>
    </location>
</feature>
<feature type="compositionally biased region" description="Basic and acidic residues" evidence="4">
    <location>
        <begin position="1"/>
        <end position="26"/>
    </location>
</feature>
<dbReference type="GO" id="GO:0016301">
    <property type="term" value="F:kinase activity"/>
    <property type="evidence" value="ECO:0007669"/>
    <property type="project" value="UniProtKB-KW"/>
</dbReference>